<organism evidence="4 5">
    <name type="scientific">Geodia barretti</name>
    <name type="common">Barrett's horny sponge</name>
    <dbReference type="NCBI Taxonomy" id="519541"/>
    <lineage>
        <taxon>Eukaryota</taxon>
        <taxon>Metazoa</taxon>
        <taxon>Porifera</taxon>
        <taxon>Demospongiae</taxon>
        <taxon>Heteroscleromorpha</taxon>
        <taxon>Tetractinellida</taxon>
        <taxon>Astrophorina</taxon>
        <taxon>Geodiidae</taxon>
        <taxon>Geodia</taxon>
    </lineage>
</organism>
<evidence type="ECO:0000313" key="5">
    <source>
        <dbReference type="Proteomes" id="UP001174909"/>
    </source>
</evidence>
<dbReference type="PROSITE" id="PS51421">
    <property type="entry name" value="RAS"/>
    <property type="match status" value="1"/>
</dbReference>
<evidence type="ECO:0000256" key="3">
    <source>
        <dbReference type="ARBA" id="ARBA00023134"/>
    </source>
</evidence>
<evidence type="ECO:0000256" key="1">
    <source>
        <dbReference type="ARBA" id="ARBA00008094"/>
    </source>
</evidence>
<dbReference type="PANTHER" id="PTHR46152">
    <property type="entry name" value="NF-KAPPA-B INHIBITOR-INTERACTING RAS-LIKE PROTEIN"/>
    <property type="match status" value="1"/>
</dbReference>
<dbReference type="PROSITE" id="PS51419">
    <property type="entry name" value="RAB"/>
    <property type="match status" value="1"/>
</dbReference>
<dbReference type="PRINTS" id="PR00449">
    <property type="entry name" value="RASTRNSFRMNG"/>
</dbReference>
<comment type="similarity">
    <text evidence="1">Belongs to the small GTPase superfamily. Ras family. KappaB-Ras subfamily.</text>
</comment>
<dbReference type="SMART" id="SM00173">
    <property type="entry name" value="RAS"/>
    <property type="match status" value="1"/>
</dbReference>
<protein>
    <submittedName>
        <fullName evidence="4">NF-kappa-B inhibitor-interacting Ras-like protein 2</fullName>
    </submittedName>
</protein>
<name>A0AA35SYG6_GEOBA</name>
<comment type="caution">
    <text evidence="4">The sequence shown here is derived from an EMBL/GenBank/DDBJ whole genome shotgun (WGS) entry which is preliminary data.</text>
</comment>
<keyword evidence="2" id="KW-0547">Nucleotide-binding</keyword>
<evidence type="ECO:0000313" key="4">
    <source>
        <dbReference type="EMBL" id="CAI8037071.1"/>
    </source>
</evidence>
<dbReference type="GO" id="GO:0043124">
    <property type="term" value="P:negative regulation of canonical NF-kappaB signal transduction"/>
    <property type="evidence" value="ECO:0007669"/>
    <property type="project" value="InterPro"/>
</dbReference>
<dbReference type="InterPro" id="IPR027417">
    <property type="entry name" value="P-loop_NTPase"/>
</dbReference>
<sequence length="151" mass="16906">MPVSRNHKLVVLGGERVGKTAIIEQFIFGNHVIGQSGLPTLGDVYEATVETEKGPYEKLHIFDTPGSLFTDKEKEYEQEHYLNIADGYLLVYEITSKASYDLVLALRQKIASRNRDATIVIIGNKCDLNAIREVDSSKASQQCKTHGVKFY</sequence>
<dbReference type="Proteomes" id="UP001174909">
    <property type="component" value="Unassembled WGS sequence"/>
</dbReference>
<gene>
    <name evidence="4" type="ORF">GBAR_LOCUS20740</name>
</gene>
<dbReference type="InterPro" id="IPR001806">
    <property type="entry name" value="Small_GTPase"/>
</dbReference>
<dbReference type="InterPro" id="IPR042227">
    <property type="entry name" value="KBRS"/>
</dbReference>
<dbReference type="GO" id="GO:0032484">
    <property type="term" value="P:Ral protein signal transduction"/>
    <property type="evidence" value="ECO:0007669"/>
    <property type="project" value="TreeGrafter"/>
</dbReference>
<accession>A0AA35SYG6</accession>
<dbReference type="GO" id="GO:0005525">
    <property type="term" value="F:GTP binding"/>
    <property type="evidence" value="ECO:0007669"/>
    <property type="project" value="UniProtKB-KW"/>
</dbReference>
<keyword evidence="3" id="KW-0342">GTP-binding</keyword>
<dbReference type="SMART" id="SM00175">
    <property type="entry name" value="RAB"/>
    <property type="match status" value="1"/>
</dbReference>
<dbReference type="SUPFAM" id="SSF52540">
    <property type="entry name" value="P-loop containing nucleoside triphosphate hydrolases"/>
    <property type="match status" value="1"/>
</dbReference>
<dbReference type="Gene3D" id="3.40.50.300">
    <property type="entry name" value="P-loop containing nucleotide triphosphate hydrolases"/>
    <property type="match status" value="1"/>
</dbReference>
<reference evidence="4" key="1">
    <citation type="submission" date="2023-03" db="EMBL/GenBank/DDBJ databases">
        <authorList>
            <person name="Steffen K."/>
            <person name="Cardenas P."/>
        </authorList>
    </citation>
    <scope>NUCLEOTIDE SEQUENCE</scope>
</reference>
<dbReference type="EMBL" id="CASHTH010002910">
    <property type="protein sequence ID" value="CAI8037071.1"/>
    <property type="molecule type" value="Genomic_DNA"/>
</dbReference>
<dbReference type="Pfam" id="PF00071">
    <property type="entry name" value="Ras"/>
    <property type="match status" value="1"/>
</dbReference>
<keyword evidence="5" id="KW-1185">Reference proteome</keyword>
<dbReference type="AlphaFoldDB" id="A0AA35SYG6"/>
<dbReference type="GO" id="GO:0003924">
    <property type="term" value="F:GTPase activity"/>
    <property type="evidence" value="ECO:0007669"/>
    <property type="project" value="InterPro"/>
</dbReference>
<dbReference type="PANTHER" id="PTHR46152:SF3">
    <property type="entry name" value="NF-KAPPA-B INHIBITOR-INTERACTING RAS-LIKE PROTEIN"/>
    <property type="match status" value="1"/>
</dbReference>
<proteinExistence type="inferred from homology"/>
<dbReference type="GO" id="GO:0032794">
    <property type="term" value="F:GTPase activating protein binding"/>
    <property type="evidence" value="ECO:0007669"/>
    <property type="project" value="TreeGrafter"/>
</dbReference>
<evidence type="ECO:0000256" key="2">
    <source>
        <dbReference type="ARBA" id="ARBA00022741"/>
    </source>
</evidence>
<dbReference type="InterPro" id="IPR005225">
    <property type="entry name" value="Small_GTP-bd"/>
</dbReference>
<dbReference type="NCBIfam" id="TIGR00231">
    <property type="entry name" value="small_GTP"/>
    <property type="match status" value="1"/>
</dbReference>